<accession>A0A6D0PAL3</accession>
<dbReference type="InterPro" id="IPR021505">
    <property type="entry name" value="Phage_B3_Orf6"/>
</dbReference>
<dbReference type="RefSeq" id="WP_032217863.1">
    <property type="nucleotide sequence ID" value="NZ_BGDY01000050.1"/>
</dbReference>
<dbReference type="EMBL" id="JAAGYI010000141">
    <property type="protein sequence ID" value="NEM88749.1"/>
    <property type="molecule type" value="Genomic_DNA"/>
</dbReference>
<dbReference type="AlphaFoldDB" id="A0A6D0PAL3"/>
<proteinExistence type="predicted"/>
<evidence type="ECO:0000313" key="1">
    <source>
        <dbReference type="EMBL" id="NEM88749.1"/>
    </source>
</evidence>
<sequence>MTEKTIPAGYWQDAKGCLVPESMIKPIDRARDALVKEIVADAMKMNAELLEFKNRCFGDIQAFIDLSVEQYDARPGGKKGNITLHSFDGRYKIQRQIAENIAFDERLQAARNLIDECLHEWTAQATPELKVIVEKAFAEDKEGNISTGRVLALRRYEITDPRWLKAMEAIGESVQVVNSTSYVRVYQRIGDSDKYQPVVLNIAGV</sequence>
<comment type="caution">
    <text evidence="1">The sequence shown here is derived from an EMBL/GenBank/DDBJ whole genome shotgun (WGS) entry which is preliminary data.</text>
</comment>
<name>A0A6D0PAL3_ECOLX</name>
<evidence type="ECO:0000313" key="2">
    <source>
        <dbReference type="Proteomes" id="UP000469708"/>
    </source>
</evidence>
<protein>
    <submittedName>
        <fullName evidence="1">DUF3164 family protein</fullName>
    </submittedName>
</protein>
<gene>
    <name evidence="1" type="ORF">G3V95_25455</name>
</gene>
<dbReference type="Pfam" id="PF11363">
    <property type="entry name" value="DUF3164"/>
    <property type="match status" value="1"/>
</dbReference>
<reference evidence="1 2" key="1">
    <citation type="submission" date="2020-02" db="EMBL/GenBank/DDBJ databases">
        <authorList>
            <person name="Subbiah M."/>
            <person name="Call D."/>
        </authorList>
    </citation>
    <scope>NUCLEOTIDE SEQUENCE [LARGE SCALE GENOMIC DNA]</scope>
    <source>
        <strain evidence="1 2">8375wC2</strain>
    </source>
</reference>
<dbReference type="Proteomes" id="UP000469708">
    <property type="component" value="Unassembled WGS sequence"/>
</dbReference>
<organism evidence="1 2">
    <name type="scientific">Escherichia coli</name>
    <dbReference type="NCBI Taxonomy" id="562"/>
    <lineage>
        <taxon>Bacteria</taxon>
        <taxon>Pseudomonadati</taxon>
        <taxon>Pseudomonadota</taxon>
        <taxon>Gammaproteobacteria</taxon>
        <taxon>Enterobacterales</taxon>
        <taxon>Enterobacteriaceae</taxon>
        <taxon>Escherichia</taxon>
    </lineage>
</organism>